<protein>
    <submittedName>
        <fullName evidence="1">Uncharacterized protein</fullName>
    </submittedName>
</protein>
<sequence length="47" mass="5121">MATRHSPGERALIFGVDLNVCMHPPRSREKAVLGTAGARYQLLLPCS</sequence>
<dbReference type="AlphaFoldDB" id="A0A1U7NS65"/>
<evidence type="ECO:0000313" key="2">
    <source>
        <dbReference type="Proteomes" id="UP000186607"/>
    </source>
</evidence>
<organism evidence="1 2">
    <name type="scientific">Deinococcus marmoris</name>
    <dbReference type="NCBI Taxonomy" id="249408"/>
    <lineage>
        <taxon>Bacteria</taxon>
        <taxon>Thermotogati</taxon>
        <taxon>Deinococcota</taxon>
        <taxon>Deinococci</taxon>
        <taxon>Deinococcales</taxon>
        <taxon>Deinococcaceae</taxon>
        <taxon>Deinococcus</taxon>
    </lineage>
</organism>
<reference evidence="1 2" key="1">
    <citation type="submission" date="2017-01" db="EMBL/GenBank/DDBJ databases">
        <title>Genome Analysis of Deinococcus marmoris KOPRI26562.</title>
        <authorList>
            <person name="Kim J.H."/>
            <person name="Oh H.-M."/>
        </authorList>
    </citation>
    <scope>NUCLEOTIDE SEQUENCE [LARGE SCALE GENOMIC DNA]</scope>
    <source>
        <strain evidence="1 2">KOPRI26562</strain>
    </source>
</reference>
<comment type="caution">
    <text evidence="1">The sequence shown here is derived from an EMBL/GenBank/DDBJ whole genome shotgun (WGS) entry which is preliminary data.</text>
</comment>
<accession>A0A1U7NS65</accession>
<keyword evidence="2" id="KW-1185">Reference proteome</keyword>
<dbReference type="STRING" id="249408.BOO71_0013909"/>
<dbReference type="Proteomes" id="UP000186607">
    <property type="component" value="Unassembled WGS sequence"/>
</dbReference>
<proteinExistence type="predicted"/>
<name>A0A1U7NS65_9DEIO</name>
<evidence type="ECO:0000313" key="1">
    <source>
        <dbReference type="EMBL" id="OLV15763.1"/>
    </source>
</evidence>
<dbReference type="EMBL" id="MSTI01000164">
    <property type="protein sequence ID" value="OLV15763.1"/>
    <property type="molecule type" value="Genomic_DNA"/>
</dbReference>
<gene>
    <name evidence="1" type="ORF">BOO71_0013909</name>
</gene>